<name>A0ABY6HZY4_STRPE</name>
<keyword evidence="2" id="KW-0408">Iron</keyword>
<dbReference type="RefSeq" id="WP_264241436.1">
    <property type="nucleotide sequence ID" value="NZ_CP107567.1"/>
</dbReference>
<dbReference type="PRINTS" id="PR00385">
    <property type="entry name" value="P450"/>
</dbReference>
<evidence type="ECO:0000256" key="3">
    <source>
        <dbReference type="SAM" id="MobiDB-lite"/>
    </source>
</evidence>
<keyword evidence="5" id="KW-1185">Reference proteome</keyword>
<dbReference type="InterPro" id="IPR002397">
    <property type="entry name" value="Cyt_P450_B"/>
</dbReference>
<feature type="region of interest" description="Disordered" evidence="3">
    <location>
        <begin position="380"/>
        <end position="399"/>
    </location>
</feature>
<reference evidence="4" key="1">
    <citation type="submission" date="2022-10" db="EMBL/GenBank/DDBJ databases">
        <title>Cytochrome P450 Catalyzes Benzene Ring Formation in the Biosynthesis of Trialkyl-Substituted Aromatic Polyketides.</title>
        <authorList>
            <person name="Zhao E."/>
            <person name="Ge H."/>
        </authorList>
    </citation>
    <scope>NUCLEOTIDE SEQUENCE</scope>
    <source>
        <strain evidence="4">NA0869</strain>
    </source>
</reference>
<dbReference type="PRINTS" id="PR00359">
    <property type="entry name" value="BP450"/>
</dbReference>
<organism evidence="4 5">
    <name type="scientific">Streptomyces peucetius</name>
    <dbReference type="NCBI Taxonomy" id="1950"/>
    <lineage>
        <taxon>Bacteria</taxon>
        <taxon>Bacillati</taxon>
        <taxon>Actinomycetota</taxon>
        <taxon>Actinomycetes</taxon>
        <taxon>Kitasatosporales</taxon>
        <taxon>Streptomycetaceae</taxon>
        <taxon>Streptomyces</taxon>
    </lineage>
</organism>
<keyword evidence="2" id="KW-0560">Oxidoreductase</keyword>
<sequence length="399" mass="43440">MRVELPGGVAAWAATDHATAQKVLGHEALTKDPAHWPDLNAGRIRDDWELIALVRGAAMLHEGGSEHRRLRQLVSTAFARAPIEALRPRIEQIAAELLDDLLATGTTGPVDLREHFAYPLPVRVICEVLGVPDTTVSELRHRFDRLVTPRKNASGEEDIRVAQMDIVSSLTALIEAKRSRPGDDLTTALIQARDESDRLSQRELVETLFLVLIAGHETTINSITNTAHALLQNPAVLTAVLQAEDSDAAWEAAVEEGLRYASPVRHALLRYAVKDVEIAGVTIARGEPVLASLAAAGRDTTRHENPDRFDVARSTRREHLAFGFGAHFCLGARLAKLETKIALRALFTRFPALALAEEPARLSSIPLQGYSTLPVRLQSRPVLPDPERGCPADAAPGDA</sequence>
<dbReference type="SUPFAM" id="SSF48264">
    <property type="entry name" value="Cytochrome P450"/>
    <property type="match status" value="1"/>
</dbReference>
<dbReference type="Gene3D" id="1.10.630.10">
    <property type="entry name" value="Cytochrome P450"/>
    <property type="match status" value="1"/>
</dbReference>
<evidence type="ECO:0000256" key="1">
    <source>
        <dbReference type="ARBA" id="ARBA00010617"/>
    </source>
</evidence>
<keyword evidence="2" id="KW-0349">Heme</keyword>
<dbReference type="PANTHER" id="PTHR46696:SF1">
    <property type="entry name" value="CYTOCHROME P450 YJIB-RELATED"/>
    <property type="match status" value="1"/>
</dbReference>
<dbReference type="PROSITE" id="PS00086">
    <property type="entry name" value="CYTOCHROME_P450"/>
    <property type="match status" value="1"/>
</dbReference>
<dbReference type="CDD" id="cd11029">
    <property type="entry name" value="CYP107-like"/>
    <property type="match status" value="1"/>
</dbReference>
<dbReference type="InterPro" id="IPR036396">
    <property type="entry name" value="Cyt_P450_sf"/>
</dbReference>
<dbReference type="InterPro" id="IPR001128">
    <property type="entry name" value="Cyt_P450"/>
</dbReference>
<evidence type="ECO:0000313" key="5">
    <source>
        <dbReference type="Proteomes" id="UP001163878"/>
    </source>
</evidence>
<dbReference type="Pfam" id="PF00067">
    <property type="entry name" value="p450"/>
    <property type="match status" value="1"/>
</dbReference>
<keyword evidence="2" id="KW-0479">Metal-binding</keyword>
<comment type="similarity">
    <text evidence="1 2">Belongs to the cytochrome P450 family.</text>
</comment>
<dbReference type="Proteomes" id="UP001163878">
    <property type="component" value="Chromosome"/>
</dbReference>
<protein>
    <submittedName>
        <fullName evidence="4">Cytochrome P450</fullName>
    </submittedName>
</protein>
<evidence type="ECO:0000256" key="2">
    <source>
        <dbReference type="RuleBase" id="RU000461"/>
    </source>
</evidence>
<dbReference type="PANTHER" id="PTHR46696">
    <property type="entry name" value="P450, PUTATIVE (EUROFUNG)-RELATED"/>
    <property type="match status" value="1"/>
</dbReference>
<gene>
    <name evidence="4" type="ORF">OGH68_01570</name>
</gene>
<keyword evidence="2" id="KW-0503">Monooxygenase</keyword>
<proteinExistence type="inferred from homology"/>
<dbReference type="InterPro" id="IPR017972">
    <property type="entry name" value="Cyt_P450_CS"/>
</dbReference>
<accession>A0ABY6HZY4</accession>
<evidence type="ECO:0000313" key="4">
    <source>
        <dbReference type="EMBL" id="UYQ60288.1"/>
    </source>
</evidence>
<dbReference type="EMBL" id="CP107567">
    <property type="protein sequence ID" value="UYQ60288.1"/>
    <property type="molecule type" value="Genomic_DNA"/>
</dbReference>